<sequence length="340" mass="37978">MGAPSLGAESLVDQAESFRTFLGLNRPEPGDKFFLVNGLTGAGKSTFIANCTGHSVVAGHGLYSSTYLGASYSTEKSILEKRELELVTNQNFFSDLVSRGARMFRHYEEGYSHTDSGRRIVDELVRQLQSHTPDILQLQREVVDEKKSLGETAAGIAAAEYLHKTSLEHQNQLKSLNTELKRTSKSLDDEYSLQLRELKAEVDKDIRETERGRQALAKTMIDLHQAETRALKQRIINLESQFKAEVQNKEIMLQDVQESCDALQKEMARLAKQPQQQQLVARRTKNHQKALVKAQKDVEKCRKNHQKVQAYTREIVGGVMNGIAAGAVAGVMGSIMCTVM</sequence>
<evidence type="ECO:0000256" key="1">
    <source>
        <dbReference type="SAM" id="Coils"/>
    </source>
</evidence>
<proteinExistence type="predicted"/>
<dbReference type="EMBL" id="PVQB02000375">
    <property type="protein sequence ID" value="KAF4337930.1"/>
    <property type="molecule type" value="Genomic_DNA"/>
</dbReference>
<evidence type="ECO:0000313" key="3">
    <source>
        <dbReference type="Proteomes" id="UP000730481"/>
    </source>
</evidence>
<keyword evidence="3" id="KW-1185">Reference proteome</keyword>
<accession>A0A9P5DWD8</accession>
<dbReference type="Proteomes" id="UP000730481">
    <property type="component" value="Unassembled WGS sequence"/>
</dbReference>
<reference evidence="2" key="2">
    <citation type="submission" date="2020-02" db="EMBL/GenBank/DDBJ databases">
        <title>Identification and distribution of gene clusters putatively required for synthesis of sphingolipid metabolism inhibitors in phylogenetically diverse species of the filamentous fungus Fusarium.</title>
        <authorList>
            <person name="Kim H.-S."/>
            <person name="Busman M."/>
            <person name="Brown D.W."/>
            <person name="Divon H."/>
            <person name="Uhlig S."/>
            <person name="Proctor R.H."/>
        </authorList>
    </citation>
    <scope>NUCLEOTIDE SEQUENCE</scope>
    <source>
        <strain evidence="2">NRRL 25174</strain>
    </source>
</reference>
<name>A0A9P5DWD8_9HYPO</name>
<organism evidence="2 3">
    <name type="scientific">Fusarium beomiforme</name>
    <dbReference type="NCBI Taxonomy" id="44412"/>
    <lineage>
        <taxon>Eukaryota</taxon>
        <taxon>Fungi</taxon>
        <taxon>Dikarya</taxon>
        <taxon>Ascomycota</taxon>
        <taxon>Pezizomycotina</taxon>
        <taxon>Sordariomycetes</taxon>
        <taxon>Hypocreomycetidae</taxon>
        <taxon>Hypocreales</taxon>
        <taxon>Nectriaceae</taxon>
        <taxon>Fusarium</taxon>
        <taxon>Fusarium burgessii species complex</taxon>
    </lineage>
</organism>
<reference evidence="2" key="1">
    <citation type="journal article" date="2017" name="Mycologia">
        <title>Fusarium algeriense, sp. nov., a novel toxigenic crown rot pathogen of durum wheat from Algeria is nested in the Fusarium burgessii species complex.</title>
        <authorList>
            <person name="Laraba I."/>
            <person name="Keddad A."/>
            <person name="Boureghda H."/>
            <person name="Abdallah N."/>
            <person name="Vaughan M.M."/>
            <person name="Proctor R.H."/>
            <person name="Busman M."/>
            <person name="O'Donnell K."/>
        </authorList>
    </citation>
    <scope>NUCLEOTIDE SEQUENCE</scope>
    <source>
        <strain evidence="2">NRRL 25174</strain>
    </source>
</reference>
<dbReference type="AlphaFoldDB" id="A0A9P5DWD8"/>
<protein>
    <submittedName>
        <fullName evidence="2">GTP binding domain protein</fullName>
    </submittedName>
</protein>
<dbReference type="OrthoDB" id="8954335at2759"/>
<comment type="caution">
    <text evidence="2">The sequence shown here is derived from an EMBL/GenBank/DDBJ whole genome shotgun (WGS) entry which is preliminary data.</text>
</comment>
<gene>
    <name evidence="2" type="ORF">FBEOM_8185</name>
</gene>
<evidence type="ECO:0000313" key="2">
    <source>
        <dbReference type="EMBL" id="KAF4337930.1"/>
    </source>
</evidence>
<keyword evidence="1" id="KW-0175">Coiled coil</keyword>
<feature type="coiled-coil region" evidence="1">
    <location>
        <begin position="221"/>
        <end position="273"/>
    </location>
</feature>